<keyword evidence="4" id="KW-1015">Disulfide bond</keyword>
<evidence type="ECO:0000256" key="2">
    <source>
        <dbReference type="ARBA" id="ARBA00023008"/>
    </source>
</evidence>
<dbReference type="AlphaFoldDB" id="B4D000"/>
<keyword evidence="2 3" id="KW-0186">Copper</keyword>
<dbReference type="EMBL" id="ABVL01000005">
    <property type="protein sequence ID" value="EDY20314.1"/>
    <property type="molecule type" value="Genomic_DNA"/>
</dbReference>
<dbReference type="Gene3D" id="3.40.30.10">
    <property type="entry name" value="Glutaredoxin"/>
    <property type="match status" value="1"/>
</dbReference>
<dbReference type="InterPro" id="IPR013766">
    <property type="entry name" value="Thioredoxin_domain"/>
</dbReference>
<dbReference type="InParanoid" id="B4D000"/>
<dbReference type="eggNOG" id="COG1999">
    <property type="taxonomic scope" value="Bacteria"/>
</dbReference>
<accession>B4D000</accession>
<dbReference type="InterPro" id="IPR003782">
    <property type="entry name" value="SCO1/SenC"/>
</dbReference>
<dbReference type="RefSeq" id="WP_006979563.1">
    <property type="nucleotide sequence ID" value="NZ_ABVL01000005.1"/>
</dbReference>
<dbReference type="PROSITE" id="PS51257">
    <property type="entry name" value="PROKAR_LIPOPROTEIN"/>
    <property type="match status" value="1"/>
</dbReference>
<evidence type="ECO:0000256" key="3">
    <source>
        <dbReference type="PIRSR" id="PIRSR603782-1"/>
    </source>
</evidence>
<evidence type="ECO:0000313" key="6">
    <source>
        <dbReference type="EMBL" id="EDY20314.1"/>
    </source>
</evidence>
<dbReference type="SUPFAM" id="SSF52833">
    <property type="entry name" value="Thioredoxin-like"/>
    <property type="match status" value="1"/>
</dbReference>
<proteinExistence type="inferred from homology"/>
<name>B4D000_9BACT</name>
<sequence precursor="true">MSVRPLTFALLGAALFLAGCGKPSDAVVILQPQPKAATLQKYWPVPDFSLTERSGKSLGLADLTGKVWVADFFYTTCPGPCPALQSRFTEVQKALGPLPDVRFLSITVDPLKDTPEVLDVYAKRFKASPMWFFCTGDRDAIVKLAHDGFKLPIAGGTPLDGPVTHTTRLVLVDRSGMVRGFYEGASKEGVDDIVGDIHRLLDEK</sequence>
<dbReference type="Pfam" id="PF02630">
    <property type="entry name" value="SCO1-SenC"/>
    <property type="match status" value="1"/>
</dbReference>
<dbReference type="PANTHER" id="PTHR12151:SF25">
    <property type="entry name" value="LINALOOL DEHYDRATASE_ISOMERASE DOMAIN-CONTAINING PROTEIN"/>
    <property type="match status" value="1"/>
</dbReference>
<feature type="disulfide bond" description="Redox-active" evidence="4">
    <location>
        <begin position="77"/>
        <end position="81"/>
    </location>
</feature>
<comment type="similarity">
    <text evidence="1">Belongs to the SCO1/2 family.</text>
</comment>
<dbReference type="GO" id="GO:0046872">
    <property type="term" value="F:metal ion binding"/>
    <property type="evidence" value="ECO:0007669"/>
    <property type="project" value="UniProtKB-KW"/>
</dbReference>
<reference evidence="6 7" key="1">
    <citation type="journal article" date="2011" name="J. Bacteriol.">
        <title>Genome sequence of Chthoniobacter flavus Ellin428, an aerobic heterotrophic soil bacterium.</title>
        <authorList>
            <person name="Kant R."/>
            <person name="van Passel M.W."/>
            <person name="Palva A."/>
            <person name="Lucas S."/>
            <person name="Lapidus A."/>
            <person name="Glavina Del Rio T."/>
            <person name="Dalin E."/>
            <person name="Tice H."/>
            <person name="Bruce D."/>
            <person name="Goodwin L."/>
            <person name="Pitluck S."/>
            <person name="Larimer F.W."/>
            <person name="Land M.L."/>
            <person name="Hauser L."/>
            <person name="Sangwan P."/>
            <person name="de Vos W.M."/>
            <person name="Janssen P.H."/>
            <person name="Smidt H."/>
        </authorList>
    </citation>
    <scope>NUCLEOTIDE SEQUENCE [LARGE SCALE GENOMIC DNA]</scope>
    <source>
        <strain evidence="6 7">Ellin428</strain>
    </source>
</reference>
<feature type="domain" description="Thioredoxin" evidence="5">
    <location>
        <begin position="39"/>
        <end position="202"/>
    </location>
</feature>
<feature type="binding site" evidence="3">
    <location>
        <position position="165"/>
    </location>
    <ligand>
        <name>Cu cation</name>
        <dbReference type="ChEBI" id="CHEBI:23378"/>
    </ligand>
</feature>
<evidence type="ECO:0000256" key="4">
    <source>
        <dbReference type="PIRSR" id="PIRSR603782-2"/>
    </source>
</evidence>
<keyword evidence="3" id="KW-0479">Metal-binding</keyword>
<gene>
    <name evidence="6" type="ORF">CfE428DRAFT_2238</name>
</gene>
<evidence type="ECO:0000259" key="5">
    <source>
        <dbReference type="PROSITE" id="PS51352"/>
    </source>
</evidence>
<dbReference type="STRING" id="497964.CfE428DRAFT_2238"/>
<dbReference type="PANTHER" id="PTHR12151">
    <property type="entry name" value="ELECTRON TRANSPORT PROTIN SCO1/SENC FAMILY MEMBER"/>
    <property type="match status" value="1"/>
</dbReference>
<keyword evidence="7" id="KW-1185">Reference proteome</keyword>
<comment type="caution">
    <text evidence="6">The sequence shown here is derived from an EMBL/GenBank/DDBJ whole genome shotgun (WGS) entry which is preliminary data.</text>
</comment>
<feature type="binding site" evidence="3">
    <location>
        <position position="81"/>
    </location>
    <ligand>
        <name>Cu cation</name>
        <dbReference type="ChEBI" id="CHEBI:23378"/>
    </ligand>
</feature>
<dbReference type="InterPro" id="IPR036249">
    <property type="entry name" value="Thioredoxin-like_sf"/>
</dbReference>
<feature type="binding site" evidence="3">
    <location>
        <position position="77"/>
    </location>
    <ligand>
        <name>Cu cation</name>
        <dbReference type="ChEBI" id="CHEBI:23378"/>
    </ligand>
</feature>
<evidence type="ECO:0000256" key="1">
    <source>
        <dbReference type="ARBA" id="ARBA00010996"/>
    </source>
</evidence>
<dbReference type="CDD" id="cd02968">
    <property type="entry name" value="SCO"/>
    <property type="match status" value="1"/>
</dbReference>
<organism evidence="6 7">
    <name type="scientific">Chthoniobacter flavus Ellin428</name>
    <dbReference type="NCBI Taxonomy" id="497964"/>
    <lineage>
        <taxon>Bacteria</taxon>
        <taxon>Pseudomonadati</taxon>
        <taxon>Verrucomicrobiota</taxon>
        <taxon>Spartobacteria</taxon>
        <taxon>Chthoniobacterales</taxon>
        <taxon>Chthoniobacteraceae</taxon>
        <taxon>Chthoniobacter</taxon>
    </lineage>
</organism>
<evidence type="ECO:0000313" key="7">
    <source>
        <dbReference type="Proteomes" id="UP000005824"/>
    </source>
</evidence>
<dbReference type="Proteomes" id="UP000005824">
    <property type="component" value="Unassembled WGS sequence"/>
</dbReference>
<dbReference type="PROSITE" id="PS51352">
    <property type="entry name" value="THIOREDOXIN_2"/>
    <property type="match status" value="1"/>
</dbReference>
<protein>
    <submittedName>
        <fullName evidence="6">Electron transport protein SCO1/SenC</fullName>
    </submittedName>
</protein>